<protein>
    <recommendedName>
        <fullName evidence="4">Polymerase/histidinol phosphatase N-terminal domain-containing protein</fullName>
    </recommendedName>
</protein>
<evidence type="ECO:0000313" key="3">
    <source>
        <dbReference type="Proteomes" id="UP001595912"/>
    </source>
</evidence>
<sequence>MDTGVSRRGVLLAAAAVPAAAALPAAAAAPVLRPVSMATHIHGPFSEGVASYAAHLDQARRYKVDVVWFTDHDFRIAASGHRQAVHFDGAAEPEHGLAWTWKQHVVGKPGSHGADFVASPHSPHDGTGKALRLTATGAGAVRFEGVAWNAMANACVADTTLTLDVLPEQIGSGGALTLDLQLSNQPGKGILRVAYQMGNVDKVTHRADGAQGTVRLPVRSGGWQRFTFVLRGDIAKLWPDIVAGDNALTGLALEARQGRFVADRLTFDRSRRAGQAGEQLRASVIDAVALRYPDVTQYRALEVSMVRHLNWFGGDLTLPAFPSPPVRDNDAALTASMVRWLHAHGGLVCWNHPMDVAKRDELAKLVVTQGALGVDLVEIGRDPLEDLLWVYDVAARNGVFFTALGSSDDHDATDWAANEEHFVSHVWSPSKSRADLLRALSAGAAWFTDLTSYRGAMDLRVRDVSYMGAVLVGSAPVAVDVSATKLPKGATLEIVTGKLGTGLQPSTSVVPVKTGSARTTVTPGSYVRSQVRLKDKTVAGVSNPLWLLAKAPATPIPAARRRALPYFV</sequence>
<dbReference type="InterPro" id="IPR006311">
    <property type="entry name" value="TAT_signal"/>
</dbReference>
<keyword evidence="3" id="KW-1185">Reference proteome</keyword>
<evidence type="ECO:0000313" key="2">
    <source>
        <dbReference type="EMBL" id="MFC4999981.1"/>
    </source>
</evidence>
<dbReference type="InterPro" id="IPR052018">
    <property type="entry name" value="PHP_domain"/>
</dbReference>
<dbReference type="PANTHER" id="PTHR42924:SF3">
    <property type="entry name" value="POLYMERASE_HISTIDINOL PHOSPHATASE N-TERMINAL DOMAIN-CONTAINING PROTEIN"/>
    <property type="match status" value="1"/>
</dbReference>
<dbReference type="EMBL" id="JBHSIU010000019">
    <property type="protein sequence ID" value="MFC4999981.1"/>
    <property type="molecule type" value="Genomic_DNA"/>
</dbReference>
<reference evidence="3" key="1">
    <citation type="journal article" date="2019" name="Int. J. Syst. Evol. Microbiol.">
        <title>The Global Catalogue of Microorganisms (GCM) 10K type strain sequencing project: providing services to taxonomists for standard genome sequencing and annotation.</title>
        <authorList>
            <consortium name="The Broad Institute Genomics Platform"/>
            <consortium name="The Broad Institute Genome Sequencing Center for Infectious Disease"/>
            <person name="Wu L."/>
            <person name="Ma J."/>
        </authorList>
    </citation>
    <scope>NUCLEOTIDE SEQUENCE [LARGE SCALE GENOMIC DNA]</scope>
    <source>
        <strain evidence="3">CGMCC 4.7152</strain>
    </source>
</reference>
<gene>
    <name evidence="2" type="ORF">ACFPIJ_19350</name>
</gene>
<feature type="signal peptide" evidence="1">
    <location>
        <begin position="1"/>
        <end position="27"/>
    </location>
</feature>
<dbReference type="Proteomes" id="UP001595912">
    <property type="component" value="Unassembled WGS sequence"/>
</dbReference>
<comment type="caution">
    <text evidence="2">The sequence shown here is derived from an EMBL/GenBank/DDBJ whole genome shotgun (WGS) entry which is preliminary data.</text>
</comment>
<organism evidence="2 3">
    <name type="scientific">Dactylosporangium cerinum</name>
    <dbReference type="NCBI Taxonomy" id="1434730"/>
    <lineage>
        <taxon>Bacteria</taxon>
        <taxon>Bacillati</taxon>
        <taxon>Actinomycetota</taxon>
        <taxon>Actinomycetes</taxon>
        <taxon>Micromonosporales</taxon>
        <taxon>Micromonosporaceae</taxon>
        <taxon>Dactylosporangium</taxon>
    </lineage>
</organism>
<dbReference type="SUPFAM" id="SSF89550">
    <property type="entry name" value="PHP domain-like"/>
    <property type="match status" value="2"/>
</dbReference>
<keyword evidence="1" id="KW-0732">Signal</keyword>
<feature type="chain" id="PRO_5045849620" description="Polymerase/histidinol phosphatase N-terminal domain-containing protein" evidence="1">
    <location>
        <begin position="28"/>
        <end position="568"/>
    </location>
</feature>
<dbReference type="InterPro" id="IPR016195">
    <property type="entry name" value="Pol/histidinol_Pase-like"/>
</dbReference>
<proteinExistence type="predicted"/>
<dbReference type="RefSeq" id="WP_380116537.1">
    <property type="nucleotide sequence ID" value="NZ_JBHSIU010000019.1"/>
</dbReference>
<accession>A0ABV9VU79</accession>
<evidence type="ECO:0008006" key="4">
    <source>
        <dbReference type="Google" id="ProtNLM"/>
    </source>
</evidence>
<dbReference type="Gene3D" id="3.20.20.140">
    <property type="entry name" value="Metal-dependent hydrolases"/>
    <property type="match status" value="1"/>
</dbReference>
<dbReference type="PROSITE" id="PS51318">
    <property type="entry name" value="TAT"/>
    <property type="match status" value="1"/>
</dbReference>
<name>A0ABV9VU79_9ACTN</name>
<evidence type="ECO:0000256" key="1">
    <source>
        <dbReference type="SAM" id="SignalP"/>
    </source>
</evidence>
<dbReference type="PANTHER" id="PTHR42924">
    <property type="entry name" value="EXONUCLEASE"/>
    <property type="match status" value="1"/>
</dbReference>